<dbReference type="CDD" id="cd05333">
    <property type="entry name" value="BKR_SDR_c"/>
    <property type="match status" value="1"/>
</dbReference>
<keyword evidence="7 12" id="KW-0560">Oxidoreductase</keyword>
<dbReference type="PANTHER" id="PTHR42879:SF2">
    <property type="entry name" value="3-OXOACYL-[ACYL-CARRIER-PROTEIN] REDUCTASE FABG"/>
    <property type="match status" value="1"/>
</dbReference>
<comment type="similarity">
    <text evidence="3 12">Belongs to the short-chain dehydrogenases/reductases (SDR) family.</text>
</comment>
<evidence type="ECO:0000256" key="11">
    <source>
        <dbReference type="PIRSR" id="PIRSR611284-2"/>
    </source>
</evidence>
<dbReference type="GO" id="GO:0051287">
    <property type="term" value="F:NAD binding"/>
    <property type="evidence" value="ECO:0007669"/>
    <property type="project" value="UniProtKB-UniRule"/>
</dbReference>
<comment type="subunit">
    <text evidence="12">Homotetramer.</text>
</comment>
<keyword evidence="8 12" id="KW-0443">Lipid metabolism</keyword>
<protein>
    <recommendedName>
        <fullName evidence="12">3-oxoacyl-[acyl-carrier-protein] reductase</fullName>
        <ecNumber evidence="12">1.1.1.100</ecNumber>
    </recommendedName>
</protein>
<dbReference type="NCBIfam" id="NF004197">
    <property type="entry name" value="PRK05653.1-1"/>
    <property type="match status" value="1"/>
</dbReference>
<evidence type="ECO:0000256" key="12">
    <source>
        <dbReference type="RuleBase" id="RU366074"/>
    </source>
</evidence>
<comment type="function">
    <text evidence="1 12">Catalyzes the NADPH-dependent reduction of beta-ketoacyl-ACP substrates to beta-hydroxyacyl-ACP products, the first reductive step in the elongation cycle of fatty acid biosynthesis.</text>
</comment>
<keyword evidence="9 12" id="KW-0275">Fatty acid biosynthesis</keyword>
<evidence type="ECO:0000256" key="8">
    <source>
        <dbReference type="ARBA" id="ARBA00023098"/>
    </source>
</evidence>
<feature type="active site" description="Proton acceptor" evidence="10">
    <location>
        <position position="154"/>
    </location>
</feature>
<feature type="binding site" evidence="11">
    <location>
        <begin position="12"/>
        <end position="15"/>
    </location>
    <ligand>
        <name>NADP(+)</name>
        <dbReference type="ChEBI" id="CHEBI:58349"/>
    </ligand>
</feature>
<dbReference type="PROSITE" id="PS00061">
    <property type="entry name" value="ADH_SHORT"/>
    <property type="match status" value="1"/>
</dbReference>
<evidence type="ECO:0000313" key="14">
    <source>
        <dbReference type="EMBL" id="TBU97760.1"/>
    </source>
</evidence>
<dbReference type="FunFam" id="3.40.50.720:FF:000037">
    <property type="entry name" value="3-oxoacyl-[acyl-carrier-protein] reductase FabG"/>
    <property type="match status" value="1"/>
</dbReference>
<dbReference type="InterPro" id="IPR002347">
    <property type="entry name" value="SDR_fam"/>
</dbReference>
<dbReference type="InterPro" id="IPR050259">
    <property type="entry name" value="SDR"/>
</dbReference>
<comment type="caution">
    <text evidence="14">The sequence shown here is derived from an EMBL/GenBank/DDBJ whole genome shotgun (WGS) entry which is preliminary data.</text>
</comment>
<keyword evidence="6 11" id="KW-0521">NADP</keyword>
<dbReference type="PRINTS" id="PR00080">
    <property type="entry name" value="SDRFAMILY"/>
</dbReference>
<dbReference type="Gene3D" id="3.40.50.720">
    <property type="entry name" value="NAD(P)-binding Rossmann-like Domain"/>
    <property type="match status" value="1"/>
</dbReference>
<dbReference type="UniPathway" id="UPA00094"/>
<dbReference type="AlphaFoldDB" id="A0A4Q9RCI8"/>
<evidence type="ECO:0000256" key="6">
    <source>
        <dbReference type="ARBA" id="ARBA00022857"/>
    </source>
</evidence>
<gene>
    <name evidence="14" type="primary">fabG</name>
    <name evidence="14" type="ORF">DNJ96_07870</name>
</gene>
<feature type="binding site" evidence="11">
    <location>
        <begin position="154"/>
        <end position="158"/>
    </location>
    <ligand>
        <name>NADP(+)</name>
        <dbReference type="ChEBI" id="CHEBI:58349"/>
    </ligand>
</feature>
<dbReference type="InterPro" id="IPR036291">
    <property type="entry name" value="NAD(P)-bd_dom_sf"/>
</dbReference>
<evidence type="ECO:0000256" key="3">
    <source>
        <dbReference type="ARBA" id="ARBA00006484"/>
    </source>
</evidence>
<keyword evidence="5 12" id="KW-0276">Fatty acid metabolism</keyword>
<comment type="catalytic activity">
    <reaction evidence="12">
        <text>a (3R)-hydroxyacyl-[ACP] + NADP(+) = a 3-oxoacyl-[ACP] + NADPH + H(+)</text>
        <dbReference type="Rhea" id="RHEA:17397"/>
        <dbReference type="Rhea" id="RHEA-COMP:9916"/>
        <dbReference type="Rhea" id="RHEA-COMP:9945"/>
        <dbReference type="ChEBI" id="CHEBI:15378"/>
        <dbReference type="ChEBI" id="CHEBI:57783"/>
        <dbReference type="ChEBI" id="CHEBI:58349"/>
        <dbReference type="ChEBI" id="CHEBI:78776"/>
        <dbReference type="ChEBI" id="CHEBI:78827"/>
        <dbReference type="EC" id="1.1.1.100"/>
    </reaction>
</comment>
<dbReference type="Proteomes" id="UP000292639">
    <property type="component" value="Unassembled WGS sequence"/>
</dbReference>
<organism evidence="14 15">
    <name type="scientific">Stutzerimonas kirkiae</name>
    <dbReference type="NCBI Taxonomy" id="2211392"/>
    <lineage>
        <taxon>Bacteria</taxon>
        <taxon>Pseudomonadati</taxon>
        <taxon>Pseudomonadota</taxon>
        <taxon>Gammaproteobacteria</taxon>
        <taxon>Pseudomonadales</taxon>
        <taxon>Pseudomonadaceae</taxon>
        <taxon>Stutzerimonas</taxon>
    </lineage>
</organism>
<dbReference type="InterPro" id="IPR057326">
    <property type="entry name" value="KR_dom"/>
</dbReference>
<evidence type="ECO:0000259" key="13">
    <source>
        <dbReference type="SMART" id="SM00822"/>
    </source>
</evidence>
<name>A0A4Q9RCI8_9GAMM</name>
<evidence type="ECO:0000256" key="5">
    <source>
        <dbReference type="ARBA" id="ARBA00022832"/>
    </source>
</evidence>
<keyword evidence="4 12" id="KW-0444">Lipid biosynthesis</keyword>
<evidence type="ECO:0000256" key="9">
    <source>
        <dbReference type="ARBA" id="ARBA00023160"/>
    </source>
</evidence>
<accession>A0A4Q9RCI8</accession>
<dbReference type="EMBL" id="QJUP01000008">
    <property type="protein sequence ID" value="TBU97760.1"/>
    <property type="molecule type" value="Genomic_DNA"/>
</dbReference>
<dbReference type="SUPFAM" id="SSF51735">
    <property type="entry name" value="NAD(P)-binding Rossmann-fold domains"/>
    <property type="match status" value="1"/>
</dbReference>
<feature type="binding site" evidence="11">
    <location>
        <position position="89"/>
    </location>
    <ligand>
        <name>NADP(+)</name>
        <dbReference type="ChEBI" id="CHEBI:58349"/>
    </ligand>
</feature>
<feature type="domain" description="Ketoreductase" evidence="13">
    <location>
        <begin position="6"/>
        <end position="185"/>
    </location>
</feature>
<dbReference type="EC" id="1.1.1.100" evidence="12"/>
<feature type="binding site" evidence="11">
    <location>
        <position position="187"/>
    </location>
    <ligand>
        <name>NADP(+)</name>
        <dbReference type="ChEBI" id="CHEBI:58349"/>
    </ligand>
</feature>
<evidence type="ECO:0000256" key="1">
    <source>
        <dbReference type="ARBA" id="ARBA00002607"/>
    </source>
</evidence>
<reference evidence="14 15" key="1">
    <citation type="submission" date="2018-06" db="EMBL/GenBank/DDBJ databases">
        <title>Three novel Pseudomonas species isolated from symptomatic oak.</title>
        <authorList>
            <person name="Bueno-Gonzalez V."/>
            <person name="Brady C."/>
        </authorList>
    </citation>
    <scope>NUCLEOTIDE SEQUENCE [LARGE SCALE GENOMIC DNA]</scope>
    <source>
        <strain evidence="14 15">P17C</strain>
    </source>
</reference>
<evidence type="ECO:0000256" key="7">
    <source>
        <dbReference type="ARBA" id="ARBA00023002"/>
    </source>
</evidence>
<dbReference type="InterPro" id="IPR020904">
    <property type="entry name" value="Sc_DH/Rdtase_CS"/>
</dbReference>
<proteinExistence type="inferred from homology"/>
<evidence type="ECO:0000256" key="2">
    <source>
        <dbReference type="ARBA" id="ARBA00005194"/>
    </source>
</evidence>
<dbReference type="RefSeq" id="WP_131183480.1">
    <property type="nucleotide sequence ID" value="NZ_QJUO01000004.1"/>
</dbReference>
<evidence type="ECO:0000313" key="15">
    <source>
        <dbReference type="Proteomes" id="UP000292639"/>
    </source>
</evidence>
<dbReference type="GO" id="GO:0004316">
    <property type="term" value="F:3-oxoacyl-[acyl-carrier-protein] reductase (NADPH) activity"/>
    <property type="evidence" value="ECO:0007669"/>
    <property type="project" value="UniProtKB-UniRule"/>
</dbReference>
<keyword evidence="15" id="KW-1185">Reference proteome</keyword>
<dbReference type="GO" id="GO:0030497">
    <property type="term" value="P:fatty acid elongation"/>
    <property type="evidence" value="ECO:0007669"/>
    <property type="project" value="UniProtKB-ARBA"/>
</dbReference>
<comment type="pathway">
    <text evidence="2 12">Lipid metabolism; fatty acid biosynthesis.</text>
</comment>
<dbReference type="Pfam" id="PF13561">
    <property type="entry name" value="adh_short_C2"/>
    <property type="match status" value="1"/>
</dbReference>
<dbReference type="SMART" id="SM00822">
    <property type="entry name" value="PKS_KR"/>
    <property type="match status" value="1"/>
</dbReference>
<dbReference type="PANTHER" id="PTHR42879">
    <property type="entry name" value="3-OXOACYL-(ACYL-CARRIER-PROTEIN) REDUCTASE"/>
    <property type="match status" value="1"/>
</dbReference>
<dbReference type="InterPro" id="IPR011284">
    <property type="entry name" value="3oxo_ACP_reduc"/>
</dbReference>
<evidence type="ECO:0000256" key="4">
    <source>
        <dbReference type="ARBA" id="ARBA00022516"/>
    </source>
</evidence>
<evidence type="ECO:0000256" key="10">
    <source>
        <dbReference type="PIRSR" id="PIRSR611284-1"/>
    </source>
</evidence>
<sequence length="246" mass="25752">MSLQGKVALVTGASRGIGQAIALELGRQGATVIGTATSAAGAERIGETLKSNGIEGTGLVLDVCSDESVNAVQEQIQQRFGQIAILVNNAGITRDNLMLRMKDDEWNDVIDTNLNSLYRLTKSVLRGMTKARWGRIISIGSVVGAMGNVGQVNYAAAKAGLEGFSRALAREVGSRAITVNAVAPGFIDTDMTRELPEAQRDALLGQIPLGRLGQAEEIAKVVSFLASDAASYVTGATVPVNGGMYM</sequence>
<dbReference type="NCBIfam" id="NF009466">
    <property type="entry name" value="PRK12826.1-2"/>
    <property type="match status" value="1"/>
</dbReference>
<dbReference type="PRINTS" id="PR00081">
    <property type="entry name" value="GDHRDH"/>
</dbReference>
<feature type="binding site" evidence="11">
    <location>
        <position position="37"/>
    </location>
    <ligand>
        <name>NADP(+)</name>
        <dbReference type="ChEBI" id="CHEBI:58349"/>
    </ligand>
</feature>
<dbReference type="NCBIfam" id="TIGR01830">
    <property type="entry name" value="3oxo_ACP_reduc"/>
    <property type="match status" value="1"/>
</dbReference>